<dbReference type="OrthoDB" id="7185252at2"/>
<dbReference type="Pfam" id="PF16859">
    <property type="entry name" value="TetR_C_11"/>
    <property type="match status" value="1"/>
</dbReference>
<evidence type="ECO:0000256" key="3">
    <source>
        <dbReference type="ARBA" id="ARBA00023163"/>
    </source>
</evidence>
<dbReference type="RefSeq" id="WP_155446971.1">
    <property type="nucleotide sequence ID" value="NZ_JAOQNR010000007.1"/>
</dbReference>
<keyword evidence="1" id="KW-0805">Transcription regulation</keyword>
<accession>A0A6N8DR19</accession>
<proteinExistence type="predicted"/>
<dbReference type="Gene3D" id="1.10.357.10">
    <property type="entry name" value="Tetracycline Repressor, domain 2"/>
    <property type="match status" value="1"/>
</dbReference>
<keyword evidence="2 4" id="KW-0238">DNA-binding</keyword>
<feature type="DNA-binding region" description="H-T-H motif" evidence="4">
    <location>
        <begin position="40"/>
        <end position="59"/>
    </location>
</feature>
<evidence type="ECO:0000256" key="1">
    <source>
        <dbReference type="ARBA" id="ARBA00023015"/>
    </source>
</evidence>
<dbReference type="Pfam" id="PF00440">
    <property type="entry name" value="TetR_N"/>
    <property type="match status" value="1"/>
</dbReference>
<dbReference type="PANTHER" id="PTHR30055:SF223">
    <property type="entry name" value="HTH-TYPE TRANSCRIPTIONAL REGULATOR UIDR"/>
    <property type="match status" value="1"/>
</dbReference>
<dbReference type="InterPro" id="IPR001647">
    <property type="entry name" value="HTH_TetR"/>
</dbReference>
<dbReference type="FunFam" id="1.10.10.60:FF:000141">
    <property type="entry name" value="TetR family transcriptional regulator"/>
    <property type="match status" value="1"/>
</dbReference>
<name>A0A6N8DR19_RHOAC</name>
<feature type="domain" description="HTH tetR-type" evidence="5">
    <location>
        <begin position="17"/>
        <end position="77"/>
    </location>
</feature>
<dbReference type="GO" id="GO:0000976">
    <property type="term" value="F:transcription cis-regulatory region binding"/>
    <property type="evidence" value="ECO:0007669"/>
    <property type="project" value="TreeGrafter"/>
</dbReference>
<dbReference type="InterPro" id="IPR050109">
    <property type="entry name" value="HTH-type_TetR-like_transc_reg"/>
</dbReference>
<dbReference type="InterPro" id="IPR011075">
    <property type="entry name" value="TetR_C"/>
</dbReference>
<evidence type="ECO:0000259" key="5">
    <source>
        <dbReference type="PROSITE" id="PS50977"/>
    </source>
</evidence>
<dbReference type="Proteomes" id="UP000439113">
    <property type="component" value="Unassembled WGS sequence"/>
</dbReference>
<dbReference type="SUPFAM" id="SSF48498">
    <property type="entry name" value="Tetracyclin repressor-like, C-terminal domain"/>
    <property type="match status" value="1"/>
</dbReference>
<sequence length="213" mass="23576">MVGAPPHRRNKREAASEARRQAILDAALDAFVSQGFAAARLDDIVAAAGVAKGTIYLFFRDKQDLFEQVVRGAIGPVFAEMAALAEKTDAPFDVMLAALFEKFQRDILATPKREIPRLILAEGRRFPELAAFYHREVITPGLDLLRRLARRAHQRGELASDALVRQPLLAFAPMLVSLLWTSTFDPIEKLDVPGLLATHREILSAPQARKPTS</sequence>
<keyword evidence="3" id="KW-0804">Transcription</keyword>
<protein>
    <submittedName>
        <fullName evidence="6">TetR family transcriptional regulator</fullName>
    </submittedName>
</protein>
<dbReference type="SUPFAM" id="SSF46689">
    <property type="entry name" value="Homeodomain-like"/>
    <property type="match status" value="1"/>
</dbReference>
<evidence type="ECO:0000313" key="6">
    <source>
        <dbReference type="EMBL" id="MTV32276.1"/>
    </source>
</evidence>
<dbReference type="AlphaFoldDB" id="A0A6N8DR19"/>
<organism evidence="6 7">
    <name type="scientific">Rhodoblastus acidophilus</name>
    <name type="common">Rhodopseudomonas acidophila</name>
    <dbReference type="NCBI Taxonomy" id="1074"/>
    <lineage>
        <taxon>Bacteria</taxon>
        <taxon>Pseudomonadati</taxon>
        <taxon>Pseudomonadota</taxon>
        <taxon>Alphaproteobacteria</taxon>
        <taxon>Hyphomicrobiales</taxon>
        <taxon>Rhodoblastaceae</taxon>
        <taxon>Rhodoblastus</taxon>
    </lineage>
</organism>
<comment type="caution">
    <text evidence="6">The sequence shown here is derived from an EMBL/GenBank/DDBJ whole genome shotgun (WGS) entry which is preliminary data.</text>
</comment>
<evidence type="ECO:0000313" key="7">
    <source>
        <dbReference type="Proteomes" id="UP000439113"/>
    </source>
</evidence>
<gene>
    <name evidence="6" type="ORF">GJ654_14900</name>
</gene>
<dbReference type="PRINTS" id="PR00455">
    <property type="entry name" value="HTHTETR"/>
</dbReference>
<dbReference type="EMBL" id="WNKS01000015">
    <property type="protein sequence ID" value="MTV32276.1"/>
    <property type="molecule type" value="Genomic_DNA"/>
</dbReference>
<evidence type="ECO:0000256" key="4">
    <source>
        <dbReference type="PROSITE-ProRule" id="PRU00335"/>
    </source>
</evidence>
<dbReference type="PROSITE" id="PS50977">
    <property type="entry name" value="HTH_TETR_2"/>
    <property type="match status" value="1"/>
</dbReference>
<dbReference type="InterPro" id="IPR036271">
    <property type="entry name" value="Tet_transcr_reg_TetR-rel_C_sf"/>
</dbReference>
<dbReference type="PANTHER" id="PTHR30055">
    <property type="entry name" value="HTH-TYPE TRANSCRIPTIONAL REGULATOR RUTR"/>
    <property type="match status" value="1"/>
</dbReference>
<dbReference type="GO" id="GO:0003700">
    <property type="term" value="F:DNA-binding transcription factor activity"/>
    <property type="evidence" value="ECO:0007669"/>
    <property type="project" value="TreeGrafter"/>
</dbReference>
<dbReference type="InterPro" id="IPR009057">
    <property type="entry name" value="Homeodomain-like_sf"/>
</dbReference>
<evidence type="ECO:0000256" key="2">
    <source>
        <dbReference type="ARBA" id="ARBA00023125"/>
    </source>
</evidence>
<reference evidence="6 7" key="1">
    <citation type="submission" date="2019-11" db="EMBL/GenBank/DDBJ databases">
        <title>Whole-genome sequence of a Rhodoblastus acidophilus DSM 142.</title>
        <authorList>
            <person name="Kyndt J.A."/>
            <person name="Meyer T.E."/>
        </authorList>
    </citation>
    <scope>NUCLEOTIDE SEQUENCE [LARGE SCALE GENOMIC DNA]</scope>
    <source>
        <strain evidence="6 7">DSM 142</strain>
    </source>
</reference>